<evidence type="ECO:0000259" key="2">
    <source>
        <dbReference type="PROSITE" id="PS50112"/>
    </source>
</evidence>
<dbReference type="PROSITE" id="PS50113">
    <property type="entry name" value="PAC"/>
    <property type="match status" value="2"/>
</dbReference>
<feature type="domain" description="PAC" evidence="3">
    <location>
        <begin position="573"/>
        <end position="627"/>
    </location>
</feature>
<dbReference type="SMART" id="SM00091">
    <property type="entry name" value="PAS"/>
    <property type="match status" value="2"/>
</dbReference>
<dbReference type="InterPro" id="IPR029787">
    <property type="entry name" value="Nucleotide_cyclase"/>
</dbReference>
<dbReference type="InterPro" id="IPR001610">
    <property type="entry name" value="PAC"/>
</dbReference>
<gene>
    <name evidence="6" type="ORF">CJU94_00605</name>
</gene>
<keyword evidence="7" id="KW-1185">Reference proteome</keyword>
<dbReference type="Gene3D" id="3.30.450.20">
    <property type="entry name" value="PAS domain"/>
    <property type="match status" value="3"/>
</dbReference>
<evidence type="ECO:0000259" key="3">
    <source>
        <dbReference type="PROSITE" id="PS50113"/>
    </source>
</evidence>
<dbReference type="Pfam" id="PF00990">
    <property type="entry name" value="GGDEF"/>
    <property type="match status" value="1"/>
</dbReference>
<dbReference type="Pfam" id="PF08448">
    <property type="entry name" value="PAS_4"/>
    <property type="match status" value="1"/>
</dbReference>
<dbReference type="SUPFAM" id="SSF55073">
    <property type="entry name" value="Nucleotide cyclase"/>
    <property type="match status" value="1"/>
</dbReference>
<keyword evidence="1" id="KW-1133">Transmembrane helix</keyword>
<dbReference type="PROSITE" id="PS50887">
    <property type="entry name" value="GGDEF"/>
    <property type="match status" value="1"/>
</dbReference>
<dbReference type="Gene3D" id="3.20.20.450">
    <property type="entry name" value="EAL domain"/>
    <property type="match status" value="1"/>
</dbReference>
<keyword evidence="1" id="KW-0472">Membrane</keyword>
<proteinExistence type="predicted"/>
<dbReference type="InterPro" id="IPR052155">
    <property type="entry name" value="Biofilm_reg_signaling"/>
</dbReference>
<dbReference type="InterPro" id="IPR000014">
    <property type="entry name" value="PAS"/>
</dbReference>
<dbReference type="SMART" id="SM00052">
    <property type="entry name" value="EAL"/>
    <property type="match status" value="1"/>
</dbReference>
<dbReference type="PROSITE" id="PS50112">
    <property type="entry name" value="PAS"/>
    <property type="match status" value="2"/>
</dbReference>
<dbReference type="Gene3D" id="3.30.70.270">
    <property type="match status" value="1"/>
</dbReference>
<dbReference type="OrthoDB" id="9813903at2"/>
<dbReference type="AlphaFoldDB" id="A0A248VDY6"/>
<dbReference type="PANTHER" id="PTHR44757">
    <property type="entry name" value="DIGUANYLATE CYCLASE DGCP"/>
    <property type="match status" value="1"/>
</dbReference>
<dbReference type="EMBL" id="CP022989">
    <property type="protein sequence ID" value="ASV96801.1"/>
    <property type="molecule type" value="Genomic_DNA"/>
</dbReference>
<dbReference type="InterPro" id="IPR035965">
    <property type="entry name" value="PAS-like_dom_sf"/>
</dbReference>
<evidence type="ECO:0000313" key="7">
    <source>
        <dbReference type="Proteomes" id="UP000215158"/>
    </source>
</evidence>
<evidence type="ECO:0008006" key="8">
    <source>
        <dbReference type="Google" id="ProtNLM"/>
    </source>
</evidence>
<evidence type="ECO:0000313" key="6">
    <source>
        <dbReference type="EMBL" id="ASV96801.1"/>
    </source>
</evidence>
<dbReference type="InterPro" id="IPR043128">
    <property type="entry name" value="Rev_trsase/Diguanyl_cyclase"/>
</dbReference>
<dbReference type="PANTHER" id="PTHR44757:SF2">
    <property type="entry name" value="BIOFILM ARCHITECTURE MAINTENANCE PROTEIN MBAA"/>
    <property type="match status" value="1"/>
</dbReference>
<feature type="domain" description="EAL" evidence="4">
    <location>
        <begin position="800"/>
        <end position="1054"/>
    </location>
</feature>
<evidence type="ECO:0000259" key="4">
    <source>
        <dbReference type="PROSITE" id="PS50883"/>
    </source>
</evidence>
<dbReference type="SMART" id="SM00086">
    <property type="entry name" value="PAC"/>
    <property type="match status" value="2"/>
</dbReference>
<dbReference type="SUPFAM" id="SSF141868">
    <property type="entry name" value="EAL domain-like"/>
    <property type="match status" value="1"/>
</dbReference>
<accession>A0A248VDY6</accession>
<organism evidence="6 7">
    <name type="scientific">Paraburkholderia aromaticivorans</name>
    <dbReference type="NCBI Taxonomy" id="2026199"/>
    <lineage>
        <taxon>Bacteria</taxon>
        <taxon>Pseudomonadati</taxon>
        <taxon>Pseudomonadota</taxon>
        <taxon>Betaproteobacteria</taxon>
        <taxon>Burkholderiales</taxon>
        <taxon>Burkholderiaceae</taxon>
        <taxon>Paraburkholderia</taxon>
    </lineage>
</organism>
<dbReference type="NCBIfam" id="TIGR00229">
    <property type="entry name" value="sensory_box"/>
    <property type="match status" value="2"/>
</dbReference>
<feature type="transmembrane region" description="Helical" evidence="1">
    <location>
        <begin position="33"/>
        <end position="54"/>
    </location>
</feature>
<feature type="domain" description="GGDEF" evidence="5">
    <location>
        <begin position="659"/>
        <end position="791"/>
    </location>
</feature>
<dbReference type="InterPro" id="IPR001633">
    <property type="entry name" value="EAL_dom"/>
</dbReference>
<dbReference type="GO" id="GO:0003824">
    <property type="term" value="F:catalytic activity"/>
    <property type="evidence" value="ECO:0007669"/>
    <property type="project" value="UniProtKB-ARBA"/>
</dbReference>
<dbReference type="KEGG" id="parb:CJU94_00605"/>
<dbReference type="CDD" id="cd01949">
    <property type="entry name" value="GGDEF"/>
    <property type="match status" value="1"/>
</dbReference>
<dbReference type="InterPro" id="IPR035919">
    <property type="entry name" value="EAL_sf"/>
</dbReference>
<dbReference type="Pfam" id="PF13188">
    <property type="entry name" value="PAS_8"/>
    <property type="match status" value="1"/>
</dbReference>
<dbReference type="PROSITE" id="PS50883">
    <property type="entry name" value="EAL"/>
    <property type="match status" value="1"/>
</dbReference>
<dbReference type="InterPro" id="IPR000160">
    <property type="entry name" value="GGDEF_dom"/>
</dbReference>
<reference evidence="6 7" key="1">
    <citation type="submission" date="2017-08" db="EMBL/GenBank/DDBJ databases">
        <title>Identification and genetic characteristics of simultaneous BTEX- and naphthalene-degrading Paraburkholderia sp. BN5 isolated from petroleum-contaminated soil.</title>
        <authorList>
            <person name="Lee Y."/>
            <person name="Jeon C.O."/>
        </authorList>
    </citation>
    <scope>NUCLEOTIDE SEQUENCE [LARGE SCALE GENOMIC DNA]</scope>
    <source>
        <strain evidence="6 7">BN5</strain>
    </source>
</reference>
<keyword evidence="1" id="KW-0812">Transmembrane</keyword>
<dbReference type="Pfam" id="PF00563">
    <property type="entry name" value="EAL"/>
    <property type="match status" value="1"/>
</dbReference>
<name>A0A248VDY6_9BURK</name>
<feature type="domain" description="PAC" evidence="3">
    <location>
        <begin position="450"/>
        <end position="502"/>
    </location>
</feature>
<dbReference type="Pfam" id="PF13426">
    <property type="entry name" value="PAS_9"/>
    <property type="match status" value="1"/>
</dbReference>
<dbReference type="InterPro" id="IPR013656">
    <property type="entry name" value="PAS_4"/>
</dbReference>
<feature type="domain" description="PAS" evidence="2">
    <location>
        <begin position="499"/>
        <end position="572"/>
    </location>
</feature>
<dbReference type="SMART" id="SM00267">
    <property type="entry name" value="GGDEF"/>
    <property type="match status" value="1"/>
</dbReference>
<sequence>MKVNQAGSRQTVGQSQGAWPGGDILSGKAVRRAITFVVVTIILSAIALSTFLAMRQTREQDNSLRTLQASGRLKQDLDQVQQMMLDEHGQLYTLVGTRAFYRRAAYIFPLTALLDLTGDARGGCRRSDACLSRLDDLDRMIRTLARHSNALAIRATLHPGSVGLTDPALSEIDAYFYSVLEEVVDARMEADTAISSTVGKSSSDAKWVADAVLVCGATAAVLLLALMRWNSLISDRLRAALHSADRARAKYQRFFDEHPLPIWIFDNASLGIVAVNAAALRAFGYSESEFFTMSMRDVRPADELARLRETRESKPEAVYGEAQSIGVWVYQTKAGERRLMDVHHLNVEFEGAPSTMAVMLDVTTEATARSELFKSKQTLEYVLDHIPQGIAWKDADHRYAGGNEIYARDAGLPSRSALIGLTDGDLRWGDDPKEVRDEDVRVMRGELTKRHFERAAVAVDGSEVWISETKLPLEDQSGNITGVLTAYENITARRDADLALRLQARAIDASINGIIIAERLNDRHVITFANPAFERITGYSPADVAGTDCNTLFGKDGEAQKWERIRQAMDSNTDANVTLFCTRKSGERFWVNVLGAPVRDGNGEVTHHVCVMSDVTAVVDYQTRLQHQARYDALTDLPNRTHLNEHLTEMIRRATRTDGQVSVLFLDLDRFKVVNDSLGHRVGDALLACVAKRLQRLVRSCDLVARYGGDEFIIVVEPSKDGQLIPMLDGLIVEIGEPFHVGEQELYVEASIGVSTYPQDGDDADTLIRNADAAMYLAKANGRNGYQFYQPELNRAAAEKLQLSGRLKRAVKNQGLQVAYQPQIDMVTGRVQGVEALLRWHDEELGVVSPAIFVPVAEETGLIQGIGEWVLRTACLQAGRWRDAGLAPIRVSVNVSPLQLEHSDLLSIVRSALEEADWPAEMLELEVTEGGLMRNADAVARVLRDLRRLGVKIAIDDFGTGYSSLSYLKRFSIDRIKIDRAFIQEIGRDTEYEALTLAVIAIARALKFDVVAEGVELDVHRRFLVEHGCLEGQGFLYSPAVPEAEIAKMLRPALRDATDATAPDGTDLYS</sequence>
<evidence type="ECO:0000259" key="5">
    <source>
        <dbReference type="PROSITE" id="PS50887"/>
    </source>
</evidence>
<dbReference type="SUPFAM" id="SSF55785">
    <property type="entry name" value="PYP-like sensor domain (PAS domain)"/>
    <property type="match status" value="3"/>
</dbReference>
<protein>
    <recommendedName>
        <fullName evidence="8">Diguanylate cyclase</fullName>
    </recommendedName>
</protein>
<dbReference type="Proteomes" id="UP000215158">
    <property type="component" value="Chromosome 1"/>
</dbReference>
<dbReference type="RefSeq" id="WP_095417108.1">
    <property type="nucleotide sequence ID" value="NZ_CP022989.1"/>
</dbReference>
<feature type="domain" description="PAS" evidence="2">
    <location>
        <begin position="247"/>
        <end position="321"/>
    </location>
</feature>
<evidence type="ECO:0000256" key="1">
    <source>
        <dbReference type="SAM" id="Phobius"/>
    </source>
</evidence>
<dbReference type="CDD" id="cd00130">
    <property type="entry name" value="PAS"/>
    <property type="match status" value="2"/>
</dbReference>
<dbReference type="InterPro" id="IPR000700">
    <property type="entry name" value="PAS-assoc_C"/>
</dbReference>
<dbReference type="FunFam" id="3.30.70.270:FF:000001">
    <property type="entry name" value="Diguanylate cyclase domain protein"/>
    <property type="match status" value="1"/>
</dbReference>
<dbReference type="NCBIfam" id="TIGR00254">
    <property type="entry name" value="GGDEF"/>
    <property type="match status" value="1"/>
</dbReference>
<dbReference type="CDD" id="cd01948">
    <property type="entry name" value="EAL"/>
    <property type="match status" value="1"/>
</dbReference>